<organism evidence="2 3">
    <name type="scientific">Astrephomene gubernaculifera</name>
    <dbReference type="NCBI Taxonomy" id="47775"/>
    <lineage>
        <taxon>Eukaryota</taxon>
        <taxon>Viridiplantae</taxon>
        <taxon>Chlorophyta</taxon>
        <taxon>core chlorophytes</taxon>
        <taxon>Chlorophyceae</taxon>
        <taxon>CS clade</taxon>
        <taxon>Chlamydomonadales</taxon>
        <taxon>Astrephomenaceae</taxon>
        <taxon>Astrephomene</taxon>
    </lineage>
</organism>
<feature type="compositionally biased region" description="Low complexity" evidence="1">
    <location>
        <begin position="853"/>
        <end position="889"/>
    </location>
</feature>
<dbReference type="AlphaFoldDB" id="A0AAD3HPF2"/>
<dbReference type="SUPFAM" id="SSF48371">
    <property type="entry name" value="ARM repeat"/>
    <property type="match status" value="1"/>
</dbReference>
<gene>
    <name evidence="2" type="ORF">Agub_g10106</name>
</gene>
<evidence type="ECO:0000313" key="3">
    <source>
        <dbReference type="Proteomes" id="UP001054857"/>
    </source>
</evidence>
<protein>
    <submittedName>
        <fullName evidence="2">Uncharacterized protein</fullName>
    </submittedName>
</protein>
<feature type="compositionally biased region" description="Polar residues" evidence="1">
    <location>
        <begin position="501"/>
        <end position="510"/>
    </location>
</feature>
<dbReference type="PANTHER" id="PTHR14873">
    <property type="entry name" value="OS06G0694100 PROTEIN"/>
    <property type="match status" value="1"/>
</dbReference>
<feature type="region of interest" description="Disordered" evidence="1">
    <location>
        <begin position="238"/>
        <end position="262"/>
    </location>
</feature>
<proteinExistence type="predicted"/>
<dbReference type="EMBL" id="BMAR01000022">
    <property type="protein sequence ID" value="GFR48243.1"/>
    <property type="molecule type" value="Genomic_DNA"/>
</dbReference>
<feature type="compositionally biased region" description="Basic and acidic residues" evidence="1">
    <location>
        <begin position="756"/>
        <end position="766"/>
    </location>
</feature>
<accession>A0AAD3HPF2</accession>
<keyword evidence="3" id="KW-1185">Reference proteome</keyword>
<feature type="region of interest" description="Disordered" evidence="1">
    <location>
        <begin position="849"/>
        <end position="900"/>
    </location>
</feature>
<dbReference type="Proteomes" id="UP001054857">
    <property type="component" value="Unassembled WGS sequence"/>
</dbReference>
<sequence length="1265" mass="131916">MQPISHMMCSLLGQSDVGARLHAASVMSAALKELRARLHEARWDNDDQVAAAWQNAETELYRLWPSLVTDLGGRETQAQVLEELCGAAKSAAGLLLYAAEVSANKTASGLRGGTNGDGMTAITAATSGSGSPFASVKASVVWASQHVIGASGAACCHHLSVRPEWELAWLQVLRHVLKALRCVEATEPLPLLPMWACLKGVPGLRNSSADVRTAAVLFLHDALALQYDTRGVVVPSTSNGAVQGSTASETSKGSPEAVSGSSGVRCDVNPWVVCQELACRVAAEDSDPRVRAAALRAAAALLGLGMCLEQLSGREWRRLAEGVLQAAAPGATAAMGQSAGSKASEIWDAVLSFTRQQGSHPGWRGAVRQLGMQLQQAAATEEGPMSVYGISTICRTVAGAAAVQAALEQPALPDLLGQQQQQQEAAAAWGSSGSPTEVAVKAAEIHSLEPDTLGLLLQSLATCLSDAMRCDKAAATHGSLEEAWQRLLLQDTDGVLAQGDVTPTATTPDTRNPPGNERRTDTSVKRGEPAAPVADAWEKQEQERPEELGVGEADALVVAGAVCAASCSVGRLLGAAGSLEALETLVARAEVAPLVYHPTAPVPPPPASRPALLAAASALAAGAAEALRAAAGDGGGSVGVSIAPYAAAAAGGATQLQLPAQHVSASQLATAVRLARLMRRIAGMLQAPDKLLFADVGGAPAAPEPAAAAAAQQHRLCVVAGAALLSRLLGVLPAPLGVRPGGSDGRDSSGGEDGEDGTKQQEGKAEEEQEEEPAVGGASHEQRKQQQFQGRSRRPVVVIEELPSSPTHASSPHPNPSLESQAAQHWRQQQQPLVSELLLLCATYAAPSRTQHQQQPPAAAVQADPPGFGAGSRSGSAAAGSAPAAAADPGLPPPPRDVFTPWADSGVSGVTVACEGLLGALHARTRASPAPSRALRSSSAASGCGAASLALLTAEEVSEQDLIASCLPELLRDKIRPIVVQRHVQELEEGPIKPYTGPDTFTRAVAARRLAWLLMRSRHPFVGEALRLALPAVLACCDDPAPGVGQYGISMLHAVAVECLAADLQWQRELLLEQARRLVVGCQEQLWRLACPAAVALVRRIEGKDPRAPGFHRLASELLTEAERQAHVPARRTAFLPPAACLLTCLGLTSLRYAGRLMPLLLEWLHAHDEETRVGSLRVLAVVVRVTWPRVEAHAEALWRHLLLVLLRCGEEGEEGEEARVAREVCGLLLACAREEVVGFQPAAAGLPEGAEQLHRRMVACGRGG</sequence>
<evidence type="ECO:0000313" key="2">
    <source>
        <dbReference type="EMBL" id="GFR48243.1"/>
    </source>
</evidence>
<feature type="compositionally biased region" description="Basic and acidic residues" evidence="1">
    <location>
        <begin position="536"/>
        <end position="545"/>
    </location>
</feature>
<feature type="region of interest" description="Disordered" evidence="1">
    <location>
        <begin position="735"/>
        <end position="829"/>
    </location>
</feature>
<feature type="compositionally biased region" description="Polar residues" evidence="1">
    <location>
        <begin position="238"/>
        <end position="253"/>
    </location>
</feature>
<name>A0AAD3HPF2_9CHLO</name>
<reference evidence="2 3" key="1">
    <citation type="journal article" date="2021" name="Sci. Rep.">
        <title>Genome sequencing of the multicellular alga Astrephomene provides insights into convergent evolution of germ-soma differentiation.</title>
        <authorList>
            <person name="Yamashita S."/>
            <person name="Yamamoto K."/>
            <person name="Matsuzaki R."/>
            <person name="Suzuki S."/>
            <person name="Yamaguchi H."/>
            <person name="Hirooka S."/>
            <person name="Minakuchi Y."/>
            <person name="Miyagishima S."/>
            <person name="Kawachi M."/>
            <person name="Toyoda A."/>
            <person name="Nozaki H."/>
        </authorList>
    </citation>
    <scope>NUCLEOTIDE SEQUENCE [LARGE SCALE GENOMIC DNA]</scope>
    <source>
        <strain evidence="2 3">NIES-4017</strain>
    </source>
</reference>
<feature type="region of interest" description="Disordered" evidence="1">
    <location>
        <begin position="498"/>
        <end position="545"/>
    </location>
</feature>
<feature type="compositionally biased region" description="Low complexity" evidence="1">
    <location>
        <begin position="803"/>
        <end position="812"/>
    </location>
</feature>
<dbReference type="PANTHER" id="PTHR14873:SF1">
    <property type="entry name" value="OS06G0694100 PROTEIN"/>
    <property type="match status" value="1"/>
</dbReference>
<dbReference type="InterPro" id="IPR016024">
    <property type="entry name" value="ARM-type_fold"/>
</dbReference>
<feature type="compositionally biased region" description="Basic and acidic residues" evidence="1">
    <location>
        <begin position="516"/>
        <end position="528"/>
    </location>
</feature>
<comment type="caution">
    <text evidence="2">The sequence shown here is derived from an EMBL/GenBank/DDBJ whole genome shotgun (WGS) entry which is preliminary data.</text>
</comment>
<evidence type="ECO:0000256" key="1">
    <source>
        <dbReference type="SAM" id="MobiDB-lite"/>
    </source>
</evidence>